<comment type="caution">
    <text evidence="2">The sequence shown here is derived from an EMBL/GenBank/DDBJ whole genome shotgun (WGS) entry which is preliminary data.</text>
</comment>
<dbReference type="RefSeq" id="WP_204400579.1">
    <property type="nucleotide sequence ID" value="NZ_JAFBEE010000003.1"/>
</dbReference>
<organism evidence="2 3">
    <name type="scientific">Alkaliphilus hydrothermalis</name>
    <dbReference type="NCBI Taxonomy" id="1482730"/>
    <lineage>
        <taxon>Bacteria</taxon>
        <taxon>Bacillati</taxon>
        <taxon>Bacillota</taxon>
        <taxon>Clostridia</taxon>
        <taxon>Peptostreptococcales</taxon>
        <taxon>Natronincolaceae</taxon>
        <taxon>Alkaliphilus</taxon>
    </lineage>
</organism>
<dbReference type="Pfam" id="PF12650">
    <property type="entry name" value="DUF3784"/>
    <property type="match status" value="1"/>
</dbReference>
<keyword evidence="1" id="KW-0812">Transmembrane</keyword>
<keyword evidence="1" id="KW-0472">Membrane</keyword>
<proteinExistence type="predicted"/>
<dbReference type="EMBL" id="JAFBEE010000003">
    <property type="protein sequence ID" value="MBM7614304.1"/>
    <property type="molecule type" value="Genomic_DNA"/>
</dbReference>
<sequence length="240" mass="27102">MWIVALIAVLFFVLAILIKHFKCYWLIAGYNTASKKEKEKVDIEGLGIFMGNMMYLLSCVMLLGVILRTLGYKLVGDLTWIVVIGITIYMVVKGQRFQSKGQEGQQQMKKSTVVTGILIFIPIILLSSGLMIYGVLPSEVVLEGGALQITGMYGTTIAEKEIISMELIDEIPEIERKVNGFDFGNILKGNFQLEEWGSGMIYLESKRGPYILIRYKDGKFVLINFKKPEDTQRTFEMLST</sequence>
<evidence type="ECO:0000313" key="2">
    <source>
        <dbReference type="EMBL" id="MBM7614304.1"/>
    </source>
</evidence>
<accession>A0ABS2NP02</accession>
<protein>
    <recommendedName>
        <fullName evidence="4">DUF3784 domain-containing protein</fullName>
    </recommendedName>
</protein>
<keyword evidence="1" id="KW-1133">Transmembrane helix</keyword>
<keyword evidence="3" id="KW-1185">Reference proteome</keyword>
<feature type="transmembrane region" description="Helical" evidence="1">
    <location>
        <begin position="48"/>
        <end position="68"/>
    </location>
</feature>
<feature type="transmembrane region" description="Helical" evidence="1">
    <location>
        <begin position="113"/>
        <end position="136"/>
    </location>
</feature>
<evidence type="ECO:0008006" key="4">
    <source>
        <dbReference type="Google" id="ProtNLM"/>
    </source>
</evidence>
<feature type="transmembrane region" description="Helical" evidence="1">
    <location>
        <begin position="74"/>
        <end position="92"/>
    </location>
</feature>
<dbReference type="InterPro" id="IPR017259">
    <property type="entry name" value="UCP037672"/>
</dbReference>
<feature type="transmembrane region" description="Helical" evidence="1">
    <location>
        <begin position="6"/>
        <end position="27"/>
    </location>
</feature>
<name>A0ABS2NP02_9FIRM</name>
<evidence type="ECO:0000313" key="3">
    <source>
        <dbReference type="Proteomes" id="UP001314796"/>
    </source>
</evidence>
<gene>
    <name evidence="2" type="ORF">JOC73_000815</name>
</gene>
<dbReference type="Proteomes" id="UP001314796">
    <property type="component" value="Unassembled WGS sequence"/>
</dbReference>
<reference evidence="2 3" key="1">
    <citation type="submission" date="2021-01" db="EMBL/GenBank/DDBJ databases">
        <title>Genomic Encyclopedia of Type Strains, Phase IV (KMG-IV): sequencing the most valuable type-strain genomes for metagenomic binning, comparative biology and taxonomic classification.</title>
        <authorList>
            <person name="Goeker M."/>
        </authorList>
    </citation>
    <scope>NUCLEOTIDE SEQUENCE [LARGE SCALE GENOMIC DNA]</scope>
    <source>
        <strain evidence="2 3">DSM 25890</strain>
    </source>
</reference>
<evidence type="ECO:0000256" key="1">
    <source>
        <dbReference type="SAM" id="Phobius"/>
    </source>
</evidence>